<keyword evidence="3" id="KW-0813">Transport</keyword>
<comment type="caution">
    <text evidence="6">The sequence shown here is derived from an EMBL/GenBank/DDBJ whole genome shotgun (WGS) entry which is preliminary data.</text>
</comment>
<dbReference type="InterPro" id="IPR022386">
    <property type="entry name" value="Chitin_NgcE"/>
</dbReference>
<dbReference type="GO" id="GO:0030313">
    <property type="term" value="C:cell envelope"/>
    <property type="evidence" value="ECO:0007669"/>
    <property type="project" value="UniProtKB-SubCell"/>
</dbReference>
<dbReference type="PANTHER" id="PTHR43649">
    <property type="entry name" value="ARABINOSE-BINDING PROTEIN-RELATED"/>
    <property type="match status" value="1"/>
</dbReference>
<dbReference type="AlphaFoldDB" id="A0A9X1NDG2"/>
<organism evidence="6 7">
    <name type="scientific">Kineosporia babensis</name>
    <dbReference type="NCBI Taxonomy" id="499548"/>
    <lineage>
        <taxon>Bacteria</taxon>
        <taxon>Bacillati</taxon>
        <taxon>Actinomycetota</taxon>
        <taxon>Actinomycetes</taxon>
        <taxon>Kineosporiales</taxon>
        <taxon>Kineosporiaceae</taxon>
        <taxon>Kineosporia</taxon>
    </lineage>
</organism>
<keyword evidence="4 5" id="KW-0732">Signal</keyword>
<dbReference type="EMBL" id="JAJOMB010000006">
    <property type="protein sequence ID" value="MCD5312080.1"/>
    <property type="molecule type" value="Genomic_DNA"/>
</dbReference>
<dbReference type="PROSITE" id="PS51318">
    <property type="entry name" value="TAT"/>
    <property type="match status" value="1"/>
</dbReference>
<dbReference type="PANTHER" id="PTHR43649:SF31">
    <property type="entry name" value="SN-GLYCEROL-3-PHOSPHATE-BINDING PERIPLASMIC PROTEIN UGPB"/>
    <property type="match status" value="1"/>
</dbReference>
<sequence>MSQLDRRGFLRFAGVVGLTLPTGIALASCSSGSEATGATGEVSATNPFGVAADSKVDAVIFDGGYGVDYVENAGKILGGTQDGVSVQVTASTQIATQMQPRFVAGNPPDLLDNSGADKIADSALFEQVDDLTEVVDAVNLEGTAIRETLYDGMLNDTTVNGKLVAINYCLTLYGIWYSASLFEEKGWSVPTTWAEILELGAQAKAEDLYLFGWGKEAADYYLTLAIDSAIVEGGHDVRIALGNLAADCWSLPAVQAVLTAMGEAVAAGYFRPGGAGTQFTAAQAQWSQAKEFVLYPSGSWIENEMKEQTADDFQMTGFPAPPATASSVLPATAVHASAGEPFFVPTKAKNKAGGKELLRTMLSKEAATAFAEAKLASTIVKGTVPEDGFGSTALVSQTKMIEAAGADAFSHTFKDLYGFGPDMLVLWNSFLAGDSSVADLTKKMQDLTDAVREDDSITKVEVK</sequence>
<gene>
    <name evidence="6" type="primary">ngcE</name>
    <name evidence="6" type="ORF">LR394_14300</name>
</gene>
<dbReference type="SUPFAM" id="SSF53850">
    <property type="entry name" value="Periplasmic binding protein-like II"/>
    <property type="match status" value="1"/>
</dbReference>
<dbReference type="NCBIfam" id="TIGR03851">
    <property type="entry name" value="chitin_NgcE"/>
    <property type="match status" value="1"/>
</dbReference>
<evidence type="ECO:0000256" key="3">
    <source>
        <dbReference type="ARBA" id="ARBA00022448"/>
    </source>
</evidence>
<dbReference type="InterPro" id="IPR006059">
    <property type="entry name" value="SBP"/>
</dbReference>
<evidence type="ECO:0000313" key="6">
    <source>
        <dbReference type="EMBL" id="MCD5312080.1"/>
    </source>
</evidence>
<feature type="signal peptide" evidence="5">
    <location>
        <begin position="1"/>
        <end position="27"/>
    </location>
</feature>
<dbReference type="RefSeq" id="WP_231441934.1">
    <property type="nucleotide sequence ID" value="NZ_JAJOMB010000006.1"/>
</dbReference>
<keyword evidence="7" id="KW-1185">Reference proteome</keyword>
<dbReference type="PROSITE" id="PS51257">
    <property type="entry name" value="PROKAR_LIPOPROTEIN"/>
    <property type="match status" value="1"/>
</dbReference>
<evidence type="ECO:0000256" key="1">
    <source>
        <dbReference type="ARBA" id="ARBA00004196"/>
    </source>
</evidence>
<evidence type="ECO:0000313" key="7">
    <source>
        <dbReference type="Proteomes" id="UP001138997"/>
    </source>
</evidence>
<reference evidence="6" key="1">
    <citation type="submission" date="2021-11" db="EMBL/GenBank/DDBJ databases">
        <title>Streptomyces corallinus and Kineosporia corallina sp. nov., two new coral-derived marine actinobacteria.</title>
        <authorList>
            <person name="Buangrab K."/>
            <person name="Sutthacheep M."/>
            <person name="Yeemin T."/>
            <person name="Harunari E."/>
            <person name="Igarashi Y."/>
            <person name="Sripreechasak P."/>
            <person name="Kanchanasin P."/>
            <person name="Tanasupawat S."/>
            <person name="Phongsopitanun W."/>
        </authorList>
    </citation>
    <scope>NUCLEOTIDE SEQUENCE</scope>
    <source>
        <strain evidence="6">JCM 31032</strain>
    </source>
</reference>
<protein>
    <submittedName>
        <fullName evidence="6">N-acetylglucosamine/diacetylchitobiose ABC transporter substrate-binding protein</fullName>
    </submittedName>
</protein>
<evidence type="ECO:0000256" key="5">
    <source>
        <dbReference type="SAM" id="SignalP"/>
    </source>
</evidence>
<dbReference type="Pfam" id="PF01547">
    <property type="entry name" value="SBP_bac_1"/>
    <property type="match status" value="1"/>
</dbReference>
<feature type="chain" id="PRO_5040981742" evidence="5">
    <location>
        <begin position="28"/>
        <end position="463"/>
    </location>
</feature>
<dbReference type="InterPro" id="IPR050490">
    <property type="entry name" value="Bact_solute-bd_prot1"/>
</dbReference>
<comment type="similarity">
    <text evidence="2">Belongs to the bacterial solute-binding protein 1 family.</text>
</comment>
<comment type="subcellular location">
    <subcellularLocation>
        <location evidence="1">Cell envelope</location>
    </subcellularLocation>
</comment>
<dbReference type="Gene3D" id="3.40.190.10">
    <property type="entry name" value="Periplasmic binding protein-like II"/>
    <property type="match status" value="1"/>
</dbReference>
<evidence type="ECO:0000256" key="4">
    <source>
        <dbReference type="ARBA" id="ARBA00022729"/>
    </source>
</evidence>
<accession>A0A9X1NDG2</accession>
<name>A0A9X1NDG2_9ACTN</name>
<dbReference type="Proteomes" id="UP001138997">
    <property type="component" value="Unassembled WGS sequence"/>
</dbReference>
<evidence type="ECO:0000256" key="2">
    <source>
        <dbReference type="ARBA" id="ARBA00008520"/>
    </source>
</evidence>
<proteinExistence type="inferred from homology"/>
<dbReference type="InterPro" id="IPR006311">
    <property type="entry name" value="TAT_signal"/>
</dbReference>